<keyword evidence="4 5" id="KW-1015">Disulfide bond</keyword>
<dbReference type="InterPro" id="IPR051503">
    <property type="entry name" value="ComplSys_Reg/VirEntry_Med"/>
</dbReference>
<feature type="disulfide bond" evidence="5">
    <location>
        <begin position="103"/>
        <end position="130"/>
    </location>
</feature>
<name>A0A8C5WMD8_9ANUR</name>
<dbReference type="Ensembl" id="ENSLLET00000050447.1">
    <property type="protein sequence ID" value="ENSLLEP00000048553.1"/>
    <property type="gene ID" value="ENSLLEG00000030605.1"/>
</dbReference>
<dbReference type="GO" id="GO:0006956">
    <property type="term" value="P:complement activation"/>
    <property type="evidence" value="ECO:0007669"/>
    <property type="project" value="TreeGrafter"/>
</dbReference>
<evidence type="ECO:0000256" key="4">
    <source>
        <dbReference type="ARBA" id="ARBA00023157"/>
    </source>
</evidence>
<dbReference type="AlphaFoldDB" id="A0A8C5WMD8"/>
<dbReference type="PROSITE" id="PS50923">
    <property type="entry name" value="SUSHI"/>
    <property type="match status" value="5"/>
</dbReference>
<keyword evidence="3" id="KW-0732">Signal</keyword>
<sequence length="471" mass="52667">MSEGRCINVGTCGRPLRYVDMELQGVWDEESYPADKVATFVCRPGYTQHGIIEKSCIGGEWKPVSNGRCQLKSCGPPGDIESGSFELVVGDDLVFGAVVEYVCDIGYKMVSGDKIRECGANGWTNKLPKCQDVNVCDPPPRAPELEIQGRWDAESYPVGTEVTFVCRPGYIQQGDIKKVCVDASWRAAPDGTCRKKPCGPPGDLQFGSFKLTLGDDFVFGAVVQYTCNKGYKMEENENTRECTNDGWTNAVPQCKVNKDPCEKPPMIRHGDFLEPGKVRYEVGSSLVYKCPDYYKMQGSATVTCLGGDWSDPPDCLEPCTVTVNAMSERNIILKVEGAQKIYSRHQDRIEFTCIQEYEIPDLSLLQVTCNRGMFQYPKCIKTGSCILSQDTMESRNIYINRNSEILPEETVRFDCKEGTLPENTLEAKCNMRKLNYPTCVIPSEYYPSDWRGIVGNVVPKHLECPGCWRLL</sequence>
<comment type="caution">
    <text evidence="5">Lacks conserved residue(s) required for the propagation of feature annotation.</text>
</comment>
<evidence type="ECO:0000256" key="1">
    <source>
        <dbReference type="ARBA" id="ARBA00004328"/>
    </source>
</evidence>
<organism evidence="7 8">
    <name type="scientific">Leptobrachium leishanense</name>
    <name type="common">Leishan spiny toad</name>
    <dbReference type="NCBI Taxonomy" id="445787"/>
    <lineage>
        <taxon>Eukaryota</taxon>
        <taxon>Metazoa</taxon>
        <taxon>Chordata</taxon>
        <taxon>Craniata</taxon>
        <taxon>Vertebrata</taxon>
        <taxon>Euteleostomi</taxon>
        <taxon>Amphibia</taxon>
        <taxon>Batrachia</taxon>
        <taxon>Anura</taxon>
        <taxon>Pelobatoidea</taxon>
        <taxon>Megophryidae</taxon>
        <taxon>Leptobrachium</taxon>
    </lineage>
</organism>
<evidence type="ECO:0000313" key="8">
    <source>
        <dbReference type="Proteomes" id="UP000694569"/>
    </source>
</evidence>
<dbReference type="OrthoDB" id="10051774at2759"/>
<feature type="disulfide bond" evidence="5">
    <location>
        <begin position="166"/>
        <end position="193"/>
    </location>
</feature>
<feature type="domain" description="Sushi" evidence="6">
    <location>
        <begin position="10"/>
        <end position="71"/>
    </location>
</feature>
<feature type="domain" description="Sushi" evidence="6">
    <location>
        <begin position="259"/>
        <end position="317"/>
    </location>
</feature>
<evidence type="ECO:0000259" key="6">
    <source>
        <dbReference type="PROSITE" id="PS50923"/>
    </source>
</evidence>
<dbReference type="Pfam" id="PF00084">
    <property type="entry name" value="Sushi"/>
    <property type="match status" value="4"/>
</dbReference>
<evidence type="ECO:0000256" key="3">
    <source>
        <dbReference type="ARBA" id="ARBA00022729"/>
    </source>
</evidence>
<feature type="domain" description="Sushi" evidence="6">
    <location>
        <begin position="134"/>
        <end position="195"/>
    </location>
</feature>
<dbReference type="GO" id="GO:0005615">
    <property type="term" value="C:extracellular space"/>
    <property type="evidence" value="ECO:0007669"/>
    <property type="project" value="TreeGrafter"/>
</dbReference>
<dbReference type="SMART" id="SM00032">
    <property type="entry name" value="CCP"/>
    <property type="match status" value="6"/>
</dbReference>
<keyword evidence="2 5" id="KW-0768">Sushi</keyword>
<dbReference type="CDD" id="cd00033">
    <property type="entry name" value="CCP"/>
    <property type="match status" value="4"/>
</dbReference>
<feature type="disulfide bond" evidence="5">
    <location>
        <begin position="261"/>
        <end position="304"/>
    </location>
</feature>
<feature type="disulfide bond" evidence="5">
    <location>
        <begin position="227"/>
        <end position="254"/>
    </location>
</feature>
<feature type="domain" description="Sushi" evidence="6">
    <location>
        <begin position="196"/>
        <end position="256"/>
    </location>
</feature>
<feature type="disulfide bond" evidence="5">
    <location>
        <begin position="42"/>
        <end position="69"/>
    </location>
</feature>
<evidence type="ECO:0000256" key="2">
    <source>
        <dbReference type="ARBA" id="ARBA00022659"/>
    </source>
</evidence>
<reference evidence="7" key="1">
    <citation type="submission" date="2025-08" db="UniProtKB">
        <authorList>
            <consortium name="Ensembl"/>
        </authorList>
    </citation>
    <scope>IDENTIFICATION</scope>
</reference>
<dbReference type="GO" id="GO:0001851">
    <property type="term" value="F:complement component C3b binding"/>
    <property type="evidence" value="ECO:0007669"/>
    <property type="project" value="TreeGrafter"/>
</dbReference>
<reference evidence="7" key="2">
    <citation type="submission" date="2025-09" db="UniProtKB">
        <authorList>
            <consortium name="Ensembl"/>
        </authorList>
    </citation>
    <scope>IDENTIFICATION</scope>
</reference>
<accession>A0A8C5WMD8</accession>
<protein>
    <recommendedName>
        <fullName evidence="6">Sushi domain-containing protein</fullName>
    </recommendedName>
</protein>
<dbReference type="PANTHER" id="PTHR45785">
    <property type="entry name" value="COMPLEMENT FACTOR H-RELATED"/>
    <property type="match status" value="1"/>
</dbReference>
<keyword evidence="8" id="KW-1185">Reference proteome</keyword>
<evidence type="ECO:0000313" key="7">
    <source>
        <dbReference type="Ensembl" id="ENSLLEP00000048553.1"/>
    </source>
</evidence>
<comment type="subcellular location">
    <subcellularLocation>
        <location evidence="1">Virion</location>
    </subcellularLocation>
</comment>
<dbReference type="InterPro" id="IPR000436">
    <property type="entry name" value="Sushi_SCR_CCP_dom"/>
</dbReference>
<feature type="domain" description="Sushi" evidence="6">
    <location>
        <begin position="72"/>
        <end position="132"/>
    </location>
</feature>
<proteinExistence type="predicted"/>
<dbReference type="InterPro" id="IPR035976">
    <property type="entry name" value="Sushi/SCR/CCP_sf"/>
</dbReference>
<dbReference type="SUPFAM" id="SSF57535">
    <property type="entry name" value="Complement control module/SCR domain"/>
    <property type="match status" value="7"/>
</dbReference>
<dbReference type="PANTHER" id="PTHR45785:SF2">
    <property type="entry name" value="COMPLEMENT FACTOR H-RELATED"/>
    <property type="match status" value="1"/>
</dbReference>
<dbReference type="Proteomes" id="UP000694569">
    <property type="component" value="Unplaced"/>
</dbReference>
<dbReference type="GeneTree" id="ENSGT00940000154967"/>
<evidence type="ECO:0000256" key="5">
    <source>
        <dbReference type="PROSITE-ProRule" id="PRU00302"/>
    </source>
</evidence>
<dbReference type="Gene3D" id="2.10.70.10">
    <property type="entry name" value="Complement Module, domain 1"/>
    <property type="match status" value="7"/>
</dbReference>